<evidence type="ECO:0000313" key="3">
    <source>
        <dbReference type="EMBL" id="MBC8432566.1"/>
    </source>
</evidence>
<accession>A0A8J6P327</accession>
<dbReference type="InterPro" id="IPR008207">
    <property type="entry name" value="Sig_transdc_His_kin_Hpt_dom"/>
</dbReference>
<comment type="caution">
    <text evidence="3">The sequence shown here is derived from an EMBL/GenBank/DDBJ whole genome shotgun (WGS) entry which is preliminary data.</text>
</comment>
<evidence type="ECO:0000259" key="2">
    <source>
        <dbReference type="PROSITE" id="PS50894"/>
    </source>
</evidence>
<dbReference type="InterPro" id="IPR036641">
    <property type="entry name" value="HPT_dom_sf"/>
</dbReference>
<proteinExistence type="predicted"/>
<dbReference type="EMBL" id="JACNIG010000233">
    <property type="protein sequence ID" value="MBC8432566.1"/>
    <property type="molecule type" value="Genomic_DNA"/>
</dbReference>
<reference evidence="3 4" key="1">
    <citation type="submission" date="2020-08" db="EMBL/GenBank/DDBJ databases">
        <title>Bridging the membrane lipid divide: bacteria of the FCB group superphylum have the potential to synthesize archaeal ether lipids.</title>
        <authorList>
            <person name="Villanueva L."/>
            <person name="Von Meijenfeldt F.A.B."/>
            <person name="Westbye A.B."/>
            <person name="Yadav S."/>
            <person name="Hopmans E.C."/>
            <person name="Dutilh B.E."/>
            <person name="Sinninghe Damste J.S."/>
        </authorList>
    </citation>
    <scope>NUCLEOTIDE SEQUENCE [LARGE SCALE GENOMIC DNA]</scope>
    <source>
        <strain evidence="3">NIOZ-UU17</strain>
    </source>
</reference>
<organism evidence="3 4">
    <name type="scientific">Candidatus Desulfatibia vada</name>
    <dbReference type="NCBI Taxonomy" id="2841696"/>
    <lineage>
        <taxon>Bacteria</taxon>
        <taxon>Pseudomonadati</taxon>
        <taxon>Thermodesulfobacteriota</taxon>
        <taxon>Desulfobacteria</taxon>
        <taxon>Desulfobacterales</taxon>
        <taxon>Desulfobacterales incertae sedis</taxon>
        <taxon>Candidatus Desulfatibia</taxon>
    </lineage>
</organism>
<protein>
    <submittedName>
        <fullName evidence="3">Hpt domain-containing protein</fullName>
    </submittedName>
</protein>
<feature type="modified residue" description="Phosphohistidine" evidence="1">
    <location>
        <position position="56"/>
    </location>
</feature>
<gene>
    <name evidence="3" type="ORF">H8D96_11690</name>
</gene>
<keyword evidence="1" id="KW-0597">Phosphoprotein</keyword>
<dbReference type="AlphaFoldDB" id="A0A8J6P327"/>
<dbReference type="GO" id="GO:0000160">
    <property type="term" value="P:phosphorelay signal transduction system"/>
    <property type="evidence" value="ECO:0007669"/>
    <property type="project" value="InterPro"/>
</dbReference>
<dbReference type="Proteomes" id="UP000605201">
    <property type="component" value="Unassembled WGS sequence"/>
</dbReference>
<dbReference type="GO" id="GO:0004672">
    <property type="term" value="F:protein kinase activity"/>
    <property type="evidence" value="ECO:0007669"/>
    <property type="project" value="UniProtKB-ARBA"/>
</dbReference>
<name>A0A8J6P327_9BACT</name>
<dbReference type="Pfam" id="PF01627">
    <property type="entry name" value="Hpt"/>
    <property type="match status" value="1"/>
</dbReference>
<evidence type="ECO:0000313" key="4">
    <source>
        <dbReference type="Proteomes" id="UP000605201"/>
    </source>
</evidence>
<sequence length="108" mass="12268">MTKEDEARHGEKIIVHVDEEIEDLIPGFLKNRRKDLIALKEALAKGDHESISRLGHKMKGTGGGYGFDLITDLGQSIEEAAKEKNNDEIQKRIHELFHFLENVEVIYG</sequence>
<dbReference type="PROSITE" id="PS50894">
    <property type="entry name" value="HPT"/>
    <property type="match status" value="1"/>
</dbReference>
<evidence type="ECO:0000256" key="1">
    <source>
        <dbReference type="PROSITE-ProRule" id="PRU00110"/>
    </source>
</evidence>
<dbReference type="Gene3D" id="1.20.120.160">
    <property type="entry name" value="HPT domain"/>
    <property type="match status" value="1"/>
</dbReference>
<feature type="domain" description="HPt" evidence="2">
    <location>
        <begin position="17"/>
        <end position="108"/>
    </location>
</feature>
<dbReference type="SUPFAM" id="SSF47226">
    <property type="entry name" value="Histidine-containing phosphotransfer domain, HPT domain"/>
    <property type="match status" value="1"/>
</dbReference>